<feature type="transmembrane region" description="Helical" evidence="1">
    <location>
        <begin position="12"/>
        <end position="30"/>
    </location>
</feature>
<reference evidence="2" key="1">
    <citation type="submission" date="2021-01" db="EMBL/GenBank/DDBJ databases">
        <authorList>
            <person name="Corre E."/>
            <person name="Pelletier E."/>
            <person name="Niang G."/>
            <person name="Scheremetjew M."/>
            <person name="Finn R."/>
            <person name="Kale V."/>
            <person name="Holt S."/>
            <person name="Cochrane G."/>
            <person name="Meng A."/>
            <person name="Brown T."/>
            <person name="Cohen L."/>
        </authorList>
    </citation>
    <scope>NUCLEOTIDE SEQUENCE</scope>
    <source>
        <strain evidence="2">S3</strain>
    </source>
</reference>
<keyword evidence="1" id="KW-1133">Transmembrane helix</keyword>
<keyword evidence="1" id="KW-0812">Transmembrane</keyword>
<organism evidence="2">
    <name type="scientific">Strombidium inclinatum</name>
    <dbReference type="NCBI Taxonomy" id="197538"/>
    <lineage>
        <taxon>Eukaryota</taxon>
        <taxon>Sar</taxon>
        <taxon>Alveolata</taxon>
        <taxon>Ciliophora</taxon>
        <taxon>Intramacronucleata</taxon>
        <taxon>Spirotrichea</taxon>
        <taxon>Oligotrichia</taxon>
        <taxon>Strombidiidae</taxon>
        <taxon>Strombidium</taxon>
    </lineage>
</organism>
<proteinExistence type="predicted"/>
<keyword evidence="1" id="KW-0472">Membrane</keyword>
<gene>
    <name evidence="2" type="ORF">SINC0208_LOCUS8980</name>
</gene>
<protein>
    <submittedName>
        <fullName evidence="2">Uncharacterized protein</fullName>
    </submittedName>
</protein>
<sequence>MNQRKASESAGLGFFGCILSLVLSLLGGYHHDEVVGYLLRALPRGVARIQTTVMSHHPVLNRIFFVFHLDVVVLALSRRRIVGQEGSSGVPEAAHVGRLFFLELLKEIGLALVDKSDEFFNGLPLFLFFDFEAEQLLGLLLARREEVEPLR</sequence>
<evidence type="ECO:0000313" key="2">
    <source>
        <dbReference type="EMBL" id="CAE0328352.1"/>
    </source>
</evidence>
<accession>A0A7S3IPN0</accession>
<dbReference type="AlphaFoldDB" id="A0A7S3IPN0"/>
<dbReference type="EMBL" id="HBIH01022461">
    <property type="protein sequence ID" value="CAE0328352.1"/>
    <property type="molecule type" value="Transcribed_RNA"/>
</dbReference>
<evidence type="ECO:0000256" key="1">
    <source>
        <dbReference type="SAM" id="Phobius"/>
    </source>
</evidence>
<name>A0A7S3IPN0_9SPIT</name>